<dbReference type="SUPFAM" id="SSF56645">
    <property type="entry name" value="Acyl-CoA dehydrogenase NM domain-like"/>
    <property type="match status" value="1"/>
</dbReference>
<organism evidence="13 14">
    <name type="scientific">Achromobacter pulmonis</name>
    <dbReference type="NCBI Taxonomy" id="1389932"/>
    <lineage>
        <taxon>Bacteria</taxon>
        <taxon>Pseudomonadati</taxon>
        <taxon>Pseudomonadota</taxon>
        <taxon>Betaproteobacteria</taxon>
        <taxon>Burkholderiales</taxon>
        <taxon>Alcaligenaceae</taxon>
        <taxon>Achromobacter</taxon>
    </lineage>
</organism>
<keyword evidence="14" id="KW-1185">Reference proteome</keyword>
<dbReference type="PANTHER" id="PTHR43884">
    <property type="entry name" value="ACYL-COA DEHYDROGENASE"/>
    <property type="match status" value="1"/>
</dbReference>
<sequence>MDFALDPTQTALQDSLRRYLESEVAPLVDEYEAAKTPVPRAVVAAMRDYGLIGGLLPEEEGGFGLSMLTYGTLVAEVARVWPSLRGMLSVSNLAASVLAGAGSPALRAKYLPRILEGQAICCFALSEPGIGSDAANVQTRAECTASGGWRINGRKIYITNGPICDLGIVFVRTVSDDGVAGVSCLAFESAMPGFSCTPLGKMGMHCCPLGELLFEDVEVPAENLIGEPGQAFSIAKKYLNIGRSVVAFSALGIAESSLEAAVRFARDRVQFGRPIGSFQLVQQMVADMMTMVETSRLLAHRSADALDRNAPDNTTLCAMAKRHASDAALRVAETALQVHGGAGYTSLFPVERHYRDARHLSIGEGTNQIIGMLIAQSALGLSALR</sequence>
<dbReference type="InterPro" id="IPR037069">
    <property type="entry name" value="AcylCoA_DH/ox_N_sf"/>
</dbReference>
<dbReference type="Pfam" id="PF02770">
    <property type="entry name" value="Acyl-CoA_dh_M"/>
    <property type="match status" value="1"/>
</dbReference>
<keyword evidence="5" id="KW-0274">FAD</keyword>
<keyword evidence="3" id="KW-0285">Flavoprotein</keyword>
<dbReference type="Gene3D" id="2.40.110.10">
    <property type="entry name" value="Butyryl-CoA Dehydrogenase, subunit A, domain 2"/>
    <property type="match status" value="1"/>
</dbReference>
<comment type="cofactor">
    <cofactor evidence="1">
        <name>FAD</name>
        <dbReference type="ChEBI" id="CHEBI:57692"/>
    </cofactor>
</comment>
<dbReference type="GO" id="GO:0003995">
    <property type="term" value="F:acyl-CoA dehydrogenase activity"/>
    <property type="evidence" value="ECO:0007669"/>
    <property type="project" value="TreeGrafter"/>
</dbReference>
<evidence type="ECO:0000256" key="2">
    <source>
        <dbReference type="ARBA" id="ARBA00009347"/>
    </source>
</evidence>
<evidence type="ECO:0000256" key="6">
    <source>
        <dbReference type="ARBA" id="ARBA00052938"/>
    </source>
</evidence>
<evidence type="ECO:0000259" key="11">
    <source>
        <dbReference type="Pfam" id="PF02770"/>
    </source>
</evidence>
<dbReference type="InterPro" id="IPR013786">
    <property type="entry name" value="AcylCoA_DH/ox_N"/>
</dbReference>
<comment type="catalytic activity">
    <reaction evidence="6">
        <text>3-sulfinopropanoyl-CoA + H2O = propanoyl-CoA + sulfite + H(+)</text>
        <dbReference type="Rhea" id="RHEA:41624"/>
        <dbReference type="ChEBI" id="CHEBI:15377"/>
        <dbReference type="ChEBI" id="CHEBI:15378"/>
        <dbReference type="ChEBI" id="CHEBI:17359"/>
        <dbReference type="ChEBI" id="CHEBI:57392"/>
        <dbReference type="ChEBI" id="CHEBI:78349"/>
        <dbReference type="EC" id="3.13.1.4"/>
    </reaction>
    <physiologicalReaction direction="left-to-right" evidence="6">
        <dbReference type="Rhea" id="RHEA:41625"/>
    </physiologicalReaction>
</comment>
<dbReference type="InterPro" id="IPR006091">
    <property type="entry name" value="Acyl-CoA_Oxase/DH_mid-dom"/>
</dbReference>
<evidence type="ECO:0000256" key="4">
    <source>
        <dbReference type="ARBA" id="ARBA00022801"/>
    </source>
</evidence>
<dbReference type="SUPFAM" id="SSF47203">
    <property type="entry name" value="Acyl-CoA dehydrogenase C-terminal domain-like"/>
    <property type="match status" value="1"/>
</dbReference>
<dbReference type="Gene3D" id="1.20.140.10">
    <property type="entry name" value="Butyryl-CoA Dehydrogenase, subunit A, domain 3"/>
    <property type="match status" value="1"/>
</dbReference>
<proteinExistence type="inferred from homology"/>
<dbReference type="InterPro" id="IPR046373">
    <property type="entry name" value="Acyl-CoA_Oxase/DH_mid-dom_sf"/>
</dbReference>
<dbReference type="InterPro" id="IPR036250">
    <property type="entry name" value="AcylCo_DH-like_C"/>
</dbReference>
<dbReference type="FunFam" id="1.20.140.10:FF:000004">
    <property type="entry name" value="Acyl-CoA dehydrogenase FadE25"/>
    <property type="match status" value="1"/>
</dbReference>
<dbReference type="Pfam" id="PF00441">
    <property type="entry name" value="Acyl-CoA_dh_1"/>
    <property type="match status" value="1"/>
</dbReference>
<evidence type="ECO:0000256" key="5">
    <source>
        <dbReference type="ARBA" id="ARBA00022827"/>
    </source>
</evidence>
<evidence type="ECO:0000313" key="13">
    <source>
        <dbReference type="EMBL" id="PND33448.1"/>
    </source>
</evidence>
<comment type="similarity">
    <text evidence="2">Belongs to the acyl-CoA dehydrogenase family.</text>
</comment>
<protein>
    <recommendedName>
        <fullName evidence="8">3-sulfinopropanoyl-CoA desulfinase</fullName>
        <ecNumber evidence="7">3.13.1.4</ecNumber>
    </recommendedName>
    <alternativeName>
        <fullName evidence="9">3-sulfinopropionyl coenzyme A desulfinase</fullName>
    </alternativeName>
</protein>
<evidence type="ECO:0000313" key="14">
    <source>
        <dbReference type="Proteomes" id="UP000235994"/>
    </source>
</evidence>
<feature type="domain" description="Acyl-CoA dehydrogenase/oxidase N-terminal" evidence="12">
    <location>
        <begin position="7"/>
        <end position="117"/>
    </location>
</feature>
<dbReference type="PANTHER" id="PTHR43884:SF12">
    <property type="entry name" value="ISOVALERYL-COA DEHYDROGENASE, MITOCHONDRIAL-RELATED"/>
    <property type="match status" value="1"/>
</dbReference>
<evidence type="ECO:0000259" key="10">
    <source>
        <dbReference type="Pfam" id="PF00441"/>
    </source>
</evidence>
<evidence type="ECO:0000256" key="9">
    <source>
        <dbReference type="ARBA" id="ARBA00075603"/>
    </source>
</evidence>
<evidence type="ECO:0000256" key="3">
    <source>
        <dbReference type="ARBA" id="ARBA00022630"/>
    </source>
</evidence>
<comment type="caution">
    <text evidence="13">The sequence shown here is derived from an EMBL/GenBank/DDBJ whole genome shotgun (WGS) entry which is preliminary data.</text>
</comment>
<dbReference type="AlphaFoldDB" id="A0A2N8KJ22"/>
<evidence type="ECO:0000256" key="8">
    <source>
        <dbReference type="ARBA" id="ARBA00068311"/>
    </source>
</evidence>
<feature type="domain" description="Acyl-CoA oxidase/dehydrogenase middle" evidence="11">
    <location>
        <begin position="122"/>
        <end position="217"/>
    </location>
</feature>
<dbReference type="GO" id="GO:0050660">
    <property type="term" value="F:flavin adenine dinucleotide binding"/>
    <property type="evidence" value="ECO:0007669"/>
    <property type="project" value="InterPro"/>
</dbReference>
<accession>A0A2N8KJ22</accession>
<dbReference type="EMBL" id="POQS01000003">
    <property type="protein sequence ID" value="PND33448.1"/>
    <property type="molecule type" value="Genomic_DNA"/>
</dbReference>
<name>A0A2N8KJ22_9BURK</name>
<dbReference type="InterPro" id="IPR009100">
    <property type="entry name" value="AcylCoA_DH/oxidase_NM_dom_sf"/>
</dbReference>
<gene>
    <name evidence="13" type="ORF">C1I89_13280</name>
</gene>
<dbReference type="Gene3D" id="1.10.540.10">
    <property type="entry name" value="Acyl-CoA dehydrogenase/oxidase, N-terminal domain"/>
    <property type="match status" value="1"/>
</dbReference>
<reference evidence="13 14" key="1">
    <citation type="submission" date="2018-01" db="EMBL/GenBank/DDBJ databases">
        <title>The draft genome of an aniline degradation strain ANB-1.</title>
        <authorList>
            <person name="Zhang L."/>
            <person name="Jiang J."/>
        </authorList>
    </citation>
    <scope>NUCLEOTIDE SEQUENCE [LARGE SCALE GENOMIC DNA]</scope>
    <source>
        <strain evidence="13 14">ANB-1</strain>
    </source>
</reference>
<dbReference type="PIRSF" id="PIRSF016578">
    <property type="entry name" value="HsaA"/>
    <property type="match status" value="1"/>
</dbReference>
<dbReference type="InterPro" id="IPR009075">
    <property type="entry name" value="AcylCo_DH/oxidase_C"/>
</dbReference>
<dbReference type="RefSeq" id="WP_102773234.1">
    <property type="nucleotide sequence ID" value="NZ_POQS01000003.1"/>
</dbReference>
<dbReference type="GO" id="GO:0016787">
    <property type="term" value="F:hydrolase activity"/>
    <property type="evidence" value="ECO:0007669"/>
    <property type="project" value="UniProtKB-KW"/>
</dbReference>
<dbReference type="EC" id="3.13.1.4" evidence="7"/>
<feature type="domain" description="Acyl-CoA dehydrogenase/oxidase C-terminal" evidence="10">
    <location>
        <begin position="232"/>
        <end position="378"/>
    </location>
</feature>
<dbReference type="Proteomes" id="UP000235994">
    <property type="component" value="Unassembled WGS sequence"/>
</dbReference>
<evidence type="ECO:0000256" key="1">
    <source>
        <dbReference type="ARBA" id="ARBA00001974"/>
    </source>
</evidence>
<evidence type="ECO:0000259" key="12">
    <source>
        <dbReference type="Pfam" id="PF02771"/>
    </source>
</evidence>
<keyword evidence="4" id="KW-0378">Hydrolase</keyword>
<evidence type="ECO:0000256" key="7">
    <source>
        <dbReference type="ARBA" id="ARBA00066461"/>
    </source>
</evidence>
<dbReference type="Pfam" id="PF02771">
    <property type="entry name" value="Acyl-CoA_dh_N"/>
    <property type="match status" value="1"/>
</dbReference>